<evidence type="ECO:0008006" key="10">
    <source>
        <dbReference type="Google" id="ProtNLM"/>
    </source>
</evidence>
<evidence type="ECO:0000256" key="2">
    <source>
        <dbReference type="ARBA" id="ARBA00022448"/>
    </source>
</evidence>
<keyword evidence="2" id="KW-0813">Transport</keyword>
<feature type="transmembrane region" description="Helical" evidence="7">
    <location>
        <begin position="12"/>
        <end position="33"/>
    </location>
</feature>
<feature type="transmembrane region" description="Helical" evidence="7">
    <location>
        <begin position="217"/>
        <end position="238"/>
    </location>
</feature>
<evidence type="ECO:0000313" key="9">
    <source>
        <dbReference type="Proteomes" id="UP000008312"/>
    </source>
</evidence>
<reference evidence="8" key="1">
    <citation type="submission" date="2010-02" db="EMBL/GenBank/DDBJ databases">
        <title>Sequencing and annotation of the Blastocystis hominis genome.</title>
        <authorList>
            <person name="Wincker P."/>
        </authorList>
    </citation>
    <scope>NUCLEOTIDE SEQUENCE</scope>
    <source>
        <strain evidence="8">Singapore isolate B</strain>
    </source>
</reference>
<evidence type="ECO:0000256" key="1">
    <source>
        <dbReference type="ARBA" id="ARBA00004141"/>
    </source>
</evidence>
<protein>
    <recommendedName>
        <fullName evidence="10">Major facilitator superfamily (MFS) profile domain-containing protein</fullName>
    </recommendedName>
</protein>
<dbReference type="InterPro" id="IPR036259">
    <property type="entry name" value="MFS_trans_sf"/>
</dbReference>
<dbReference type="PANTHER" id="PTHR43385:SF1">
    <property type="entry name" value="RIBOFLAVIN TRANSPORTER RIBJ"/>
    <property type="match status" value="1"/>
</dbReference>
<sequence length="488" mass="53396">MFAGKIEDRIGSRWCTLLGCVLFDICVLVSYWIADNFYLLLAVYGFLFGICIGIAYSAPITMSIKWMPGKGGFASGIIVAGFGCGPLIFNQVQSSFINPNNLPTVIDPTGATTDKYFPAEVASRVPNVFLLLTACYVVLQAIGLLLVVEPTEAELAAMKEHVVPIMGDLKAKSTGYTPRDFRPTVEATPRGQHVITSTGAMVDHPYKPSEAMRTVKFWEIWGTFLLVGLTTTFMSSYWKVFGQSFISDDRFLVLAGSVSSVCNGVFRPLWGMLMDKWTYRRAMPFLCLCTALLIGTLSLTAKLPQAFFFLWICLIYLCMGGFYAMFPAYTSLSFGTLYLTSNYGYVFTNQFISAFCSAFLVNAFITILGNTGITIFLAIMVLLALLLSAFGKKWDYHVGRRELHSLSPTATLPASVTLPPAVAAAAANTPATPAKEVVDVPKVETVETKEETKVETEAKVEVAGEEKKEGSNENHGEVKVEVESAKQA</sequence>
<accession>D8MBS1</accession>
<dbReference type="EMBL" id="FN668691">
    <property type="protein sequence ID" value="CBK25510.2"/>
    <property type="molecule type" value="Genomic_DNA"/>
</dbReference>
<organism evidence="8">
    <name type="scientific">Blastocystis hominis</name>
    <dbReference type="NCBI Taxonomy" id="12968"/>
    <lineage>
        <taxon>Eukaryota</taxon>
        <taxon>Sar</taxon>
        <taxon>Stramenopiles</taxon>
        <taxon>Bigyra</taxon>
        <taxon>Opalozoa</taxon>
        <taxon>Opalinata</taxon>
        <taxon>Blastocystidae</taxon>
        <taxon>Blastocystis</taxon>
    </lineage>
</organism>
<feature type="transmembrane region" description="Helical" evidence="7">
    <location>
        <begin position="346"/>
        <end position="367"/>
    </location>
</feature>
<dbReference type="SUPFAM" id="SSF103473">
    <property type="entry name" value="MFS general substrate transporter"/>
    <property type="match status" value="1"/>
</dbReference>
<feature type="transmembrane region" description="Helical" evidence="7">
    <location>
        <begin position="307"/>
        <end position="326"/>
    </location>
</feature>
<feature type="transmembrane region" description="Helical" evidence="7">
    <location>
        <begin position="373"/>
        <end position="391"/>
    </location>
</feature>
<comment type="subcellular location">
    <subcellularLocation>
        <location evidence="1">Membrane</location>
        <topology evidence="1">Multi-pass membrane protein</topology>
    </subcellularLocation>
</comment>
<keyword evidence="3 7" id="KW-0812">Transmembrane</keyword>
<dbReference type="GO" id="GO:0022857">
    <property type="term" value="F:transmembrane transporter activity"/>
    <property type="evidence" value="ECO:0007669"/>
    <property type="project" value="InterPro"/>
</dbReference>
<dbReference type="OMA" id="FEKGYHY"/>
<dbReference type="AlphaFoldDB" id="D8MBS1"/>
<evidence type="ECO:0000313" key="8">
    <source>
        <dbReference type="EMBL" id="CBK25510.2"/>
    </source>
</evidence>
<dbReference type="GO" id="GO:0016020">
    <property type="term" value="C:membrane"/>
    <property type="evidence" value="ECO:0007669"/>
    <property type="project" value="UniProtKB-SubCell"/>
</dbReference>
<feature type="transmembrane region" description="Helical" evidence="7">
    <location>
        <begin position="128"/>
        <end position="148"/>
    </location>
</feature>
<feature type="transmembrane region" description="Helical" evidence="7">
    <location>
        <begin position="71"/>
        <end position="89"/>
    </location>
</feature>
<feature type="transmembrane region" description="Helical" evidence="7">
    <location>
        <begin position="39"/>
        <end position="59"/>
    </location>
</feature>
<dbReference type="InterPro" id="IPR052983">
    <property type="entry name" value="MFS_Riboflavin_Transporter"/>
</dbReference>
<dbReference type="OrthoDB" id="410267at2759"/>
<dbReference type="Proteomes" id="UP000008312">
    <property type="component" value="Unassembled WGS sequence"/>
</dbReference>
<dbReference type="PANTHER" id="PTHR43385">
    <property type="entry name" value="RIBOFLAVIN TRANSPORTER RIBJ"/>
    <property type="match status" value="1"/>
</dbReference>
<dbReference type="Gene3D" id="1.20.1250.20">
    <property type="entry name" value="MFS general substrate transporter like domains"/>
    <property type="match status" value="2"/>
</dbReference>
<dbReference type="GeneID" id="24922085"/>
<gene>
    <name evidence="8" type="ORF">GSBLH_T00005104001</name>
</gene>
<name>D8MBS1_BLAHO</name>
<keyword evidence="5 7" id="KW-0472">Membrane</keyword>
<dbReference type="RefSeq" id="XP_012899558.1">
    <property type="nucleotide sequence ID" value="XM_013044104.1"/>
</dbReference>
<dbReference type="InParanoid" id="D8MBS1"/>
<evidence type="ECO:0000256" key="6">
    <source>
        <dbReference type="SAM" id="MobiDB-lite"/>
    </source>
</evidence>
<evidence type="ECO:0000256" key="7">
    <source>
        <dbReference type="SAM" id="Phobius"/>
    </source>
</evidence>
<keyword evidence="9" id="KW-1185">Reference proteome</keyword>
<dbReference type="Pfam" id="PF07690">
    <property type="entry name" value="MFS_1"/>
    <property type="match status" value="1"/>
</dbReference>
<evidence type="ECO:0000256" key="4">
    <source>
        <dbReference type="ARBA" id="ARBA00022989"/>
    </source>
</evidence>
<keyword evidence="4 7" id="KW-1133">Transmembrane helix</keyword>
<proteinExistence type="predicted"/>
<evidence type="ECO:0000256" key="5">
    <source>
        <dbReference type="ARBA" id="ARBA00023136"/>
    </source>
</evidence>
<evidence type="ECO:0000256" key="3">
    <source>
        <dbReference type="ARBA" id="ARBA00022692"/>
    </source>
</evidence>
<dbReference type="InterPro" id="IPR011701">
    <property type="entry name" value="MFS"/>
</dbReference>
<feature type="transmembrane region" description="Helical" evidence="7">
    <location>
        <begin position="282"/>
        <end position="301"/>
    </location>
</feature>
<feature type="region of interest" description="Disordered" evidence="6">
    <location>
        <begin position="448"/>
        <end position="488"/>
    </location>
</feature>